<evidence type="ECO:0000313" key="7">
    <source>
        <dbReference type="EMBL" id="TCC43002.1"/>
    </source>
</evidence>
<dbReference type="Gene3D" id="1.20.120.1630">
    <property type="match status" value="1"/>
</dbReference>
<evidence type="ECO:0000256" key="2">
    <source>
        <dbReference type="ARBA" id="ARBA00022692"/>
    </source>
</evidence>
<keyword evidence="8" id="KW-1185">Reference proteome</keyword>
<gene>
    <name evidence="7" type="ORF">E0H50_00485</name>
</gene>
<dbReference type="InterPro" id="IPR007318">
    <property type="entry name" value="Phopholipid_MeTrfase"/>
</dbReference>
<keyword evidence="3 6" id="KW-1133">Transmembrane helix</keyword>
<keyword evidence="7" id="KW-0489">Methyltransferase</keyword>
<sequence>MAAQGDRRRRACPAHRATRRVPRGSHTNAALRNLPIPEASVAGIAAGFALEQLHPWCVRRRPGGWALIAAGGIVIAGAVRAAATNDLARPERLVTSGPYALSRNPMYVGWFMAQVGIGLVTGSGWVLATLPAVGAGLHRDVVREERRLARSFGDEYERYSEKVGRYLPRR</sequence>
<dbReference type="GO" id="GO:0032259">
    <property type="term" value="P:methylation"/>
    <property type="evidence" value="ECO:0007669"/>
    <property type="project" value="UniProtKB-KW"/>
</dbReference>
<keyword evidence="2 6" id="KW-0812">Transmembrane</keyword>
<protein>
    <submittedName>
        <fullName evidence="7">Isoprenylcysteine carboxylmethyltransferase family protein</fullName>
    </submittedName>
</protein>
<name>A0A4V2M6A5_9ACTN</name>
<reference evidence="7 8" key="1">
    <citation type="submission" date="2019-02" db="EMBL/GenBank/DDBJ databases">
        <title>Kribbella capetownensis sp. nov. and Kribbella speibonae sp. nov., isolated from soil.</title>
        <authorList>
            <person name="Curtis S.M."/>
            <person name="Norton I."/>
            <person name="Everest G.J."/>
            <person name="Meyers P.R."/>
        </authorList>
    </citation>
    <scope>NUCLEOTIDE SEQUENCE [LARGE SCALE GENOMIC DNA]</scope>
    <source>
        <strain evidence="7 8">DSM 27082</strain>
    </source>
</reference>
<evidence type="ECO:0000256" key="3">
    <source>
        <dbReference type="ARBA" id="ARBA00022989"/>
    </source>
</evidence>
<dbReference type="PANTHER" id="PTHR43847">
    <property type="entry name" value="BLL3993 PROTEIN"/>
    <property type="match status" value="1"/>
</dbReference>
<evidence type="ECO:0000313" key="8">
    <source>
        <dbReference type="Proteomes" id="UP000292695"/>
    </source>
</evidence>
<keyword evidence="7" id="KW-0808">Transferase</keyword>
<feature type="region of interest" description="Disordered" evidence="5">
    <location>
        <begin position="1"/>
        <end position="26"/>
    </location>
</feature>
<feature type="transmembrane region" description="Helical" evidence="6">
    <location>
        <begin position="111"/>
        <end position="137"/>
    </location>
</feature>
<dbReference type="AlphaFoldDB" id="A0A4V2M6A5"/>
<feature type="compositionally biased region" description="Basic residues" evidence="5">
    <location>
        <begin position="7"/>
        <end position="23"/>
    </location>
</feature>
<evidence type="ECO:0000256" key="5">
    <source>
        <dbReference type="SAM" id="MobiDB-lite"/>
    </source>
</evidence>
<keyword evidence="4 6" id="KW-0472">Membrane</keyword>
<dbReference type="InterPro" id="IPR052527">
    <property type="entry name" value="Metal_cation-efflux_comp"/>
</dbReference>
<dbReference type="GO" id="GO:0008168">
    <property type="term" value="F:methyltransferase activity"/>
    <property type="evidence" value="ECO:0007669"/>
    <property type="project" value="UniProtKB-KW"/>
</dbReference>
<organism evidence="7 8">
    <name type="scientific">Kribbella sindirgiensis</name>
    <dbReference type="NCBI Taxonomy" id="1124744"/>
    <lineage>
        <taxon>Bacteria</taxon>
        <taxon>Bacillati</taxon>
        <taxon>Actinomycetota</taxon>
        <taxon>Actinomycetes</taxon>
        <taxon>Propionibacteriales</taxon>
        <taxon>Kribbellaceae</taxon>
        <taxon>Kribbella</taxon>
    </lineage>
</organism>
<evidence type="ECO:0000256" key="1">
    <source>
        <dbReference type="ARBA" id="ARBA00004127"/>
    </source>
</evidence>
<feature type="transmembrane region" description="Helical" evidence="6">
    <location>
        <begin position="64"/>
        <end position="83"/>
    </location>
</feature>
<proteinExistence type="predicted"/>
<dbReference type="GO" id="GO:0012505">
    <property type="term" value="C:endomembrane system"/>
    <property type="evidence" value="ECO:0007669"/>
    <property type="project" value="UniProtKB-SubCell"/>
</dbReference>
<comment type="subcellular location">
    <subcellularLocation>
        <location evidence="1">Endomembrane system</location>
        <topology evidence="1">Multi-pass membrane protein</topology>
    </subcellularLocation>
</comment>
<comment type="caution">
    <text evidence="7">The sequence shown here is derived from an EMBL/GenBank/DDBJ whole genome shotgun (WGS) entry which is preliminary data.</text>
</comment>
<dbReference type="Proteomes" id="UP000292695">
    <property type="component" value="Unassembled WGS sequence"/>
</dbReference>
<dbReference type="PANTHER" id="PTHR43847:SF1">
    <property type="entry name" value="BLL3993 PROTEIN"/>
    <property type="match status" value="1"/>
</dbReference>
<dbReference type="Pfam" id="PF04191">
    <property type="entry name" value="PEMT"/>
    <property type="match status" value="1"/>
</dbReference>
<evidence type="ECO:0000256" key="6">
    <source>
        <dbReference type="SAM" id="Phobius"/>
    </source>
</evidence>
<dbReference type="OrthoDB" id="941586at2"/>
<evidence type="ECO:0000256" key="4">
    <source>
        <dbReference type="ARBA" id="ARBA00023136"/>
    </source>
</evidence>
<accession>A0A4V2M6A5</accession>
<dbReference type="EMBL" id="SJKA01000001">
    <property type="protein sequence ID" value="TCC43002.1"/>
    <property type="molecule type" value="Genomic_DNA"/>
</dbReference>